<dbReference type="Pfam" id="PF13041">
    <property type="entry name" value="PPR_2"/>
    <property type="match status" value="3"/>
</dbReference>
<dbReference type="InterPro" id="IPR046848">
    <property type="entry name" value="E_motif"/>
</dbReference>
<dbReference type="InterPro" id="IPR011990">
    <property type="entry name" value="TPR-like_helical_dom_sf"/>
</dbReference>
<dbReference type="Pfam" id="PF20431">
    <property type="entry name" value="E_motif"/>
    <property type="match status" value="1"/>
</dbReference>
<keyword evidence="4" id="KW-1185">Reference proteome</keyword>
<dbReference type="FunFam" id="1.25.40.10:FF:000090">
    <property type="entry name" value="Pentatricopeptide repeat-containing protein, chloroplastic"/>
    <property type="match status" value="1"/>
</dbReference>
<dbReference type="GO" id="GO:0009451">
    <property type="term" value="P:RNA modification"/>
    <property type="evidence" value="ECO:0007669"/>
    <property type="project" value="InterPro"/>
</dbReference>
<dbReference type="PROSITE" id="PS51375">
    <property type="entry name" value="PPR"/>
    <property type="match status" value="3"/>
</dbReference>
<dbReference type="FunFam" id="1.25.40.10:FF:000344">
    <property type="entry name" value="Pentatricopeptide repeat-containing protein"/>
    <property type="match status" value="1"/>
</dbReference>
<organism evidence="3 4">
    <name type="scientific">Kingdonia uniflora</name>
    <dbReference type="NCBI Taxonomy" id="39325"/>
    <lineage>
        <taxon>Eukaryota</taxon>
        <taxon>Viridiplantae</taxon>
        <taxon>Streptophyta</taxon>
        <taxon>Embryophyta</taxon>
        <taxon>Tracheophyta</taxon>
        <taxon>Spermatophyta</taxon>
        <taxon>Magnoliopsida</taxon>
        <taxon>Ranunculales</taxon>
        <taxon>Circaeasteraceae</taxon>
        <taxon>Kingdonia</taxon>
    </lineage>
</organism>
<dbReference type="AlphaFoldDB" id="A0A7J7MSC7"/>
<keyword evidence="1" id="KW-0677">Repeat</keyword>
<proteinExistence type="predicted"/>
<dbReference type="PANTHER" id="PTHR47926">
    <property type="entry name" value="PENTATRICOPEPTIDE REPEAT-CONTAINING PROTEIN"/>
    <property type="match status" value="1"/>
</dbReference>
<gene>
    <name evidence="3" type="ORF">GIB67_037275</name>
</gene>
<feature type="repeat" description="PPR" evidence="2">
    <location>
        <begin position="343"/>
        <end position="377"/>
    </location>
</feature>
<dbReference type="GO" id="GO:0003723">
    <property type="term" value="F:RNA binding"/>
    <property type="evidence" value="ECO:0007669"/>
    <property type="project" value="InterPro"/>
</dbReference>
<comment type="caution">
    <text evidence="3">The sequence shown here is derived from an EMBL/GenBank/DDBJ whole genome shotgun (WGS) entry which is preliminary data.</text>
</comment>
<dbReference type="NCBIfam" id="TIGR00756">
    <property type="entry name" value="PPR"/>
    <property type="match status" value="3"/>
</dbReference>
<dbReference type="PANTHER" id="PTHR47926:SF511">
    <property type="entry name" value="PENTATRICOPEPTIDE REPEAT-CONTAINING PROTEIN"/>
    <property type="match status" value="1"/>
</dbReference>
<evidence type="ECO:0000313" key="3">
    <source>
        <dbReference type="EMBL" id="KAF6157702.1"/>
    </source>
</evidence>
<dbReference type="EMBL" id="JACGCM010001272">
    <property type="protein sequence ID" value="KAF6157702.1"/>
    <property type="molecule type" value="Genomic_DNA"/>
</dbReference>
<dbReference type="Gene3D" id="1.25.40.10">
    <property type="entry name" value="Tetratricopeptide repeat domain"/>
    <property type="match status" value="4"/>
</dbReference>
<reference evidence="3 4" key="1">
    <citation type="journal article" date="2020" name="IScience">
        <title>Genome Sequencing of the Endangered Kingdonia uniflora (Circaeasteraceae, Ranunculales) Reveals Potential Mechanisms of Evolutionary Specialization.</title>
        <authorList>
            <person name="Sun Y."/>
            <person name="Deng T."/>
            <person name="Zhang A."/>
            <person name="Moore M.J."/>
            <person name="Landis J.B."/>
            <person name="Lin N."/>
            <person name="Zhang H."/>
            <person name="Zhang X."/>
            <person name="Huang J."/>
            <person name="Zhang X."/>
            <person name="Sun H."/>
            <person name="Wang H."/>
        </authorList>
    </citation>
    <scope>NUCLEOTIDE SEQUENCE [LARGE SCALE GENOMIC DNA]</scope>
    <source>
        <strain evidence="3">TB1705</strain>
        <tissue evidence="3">Leaf</tissue>
    </source>
</reference>
<evidence type="ECO:0000256" key="2">
    <source>
        <dbReference type="PROSITE-ProRule" id="PRU00708"/>
    </source>
</evidence>
<evidence type="ECO:0000313" key="4">
    <source>
        <dbReference type="Proteomes" id="UP000541444"/>
    </source>
</evidence>
<name>A0A7J7MSC7_9MAGN</name>
<sequence>MLCSPKLLSTARQLILQSSFPSAAFLQTPFNDQQNPKHPSLKTQIFIPSGRLGALLQTFKTTHADESHLSIVFCSNALKLSAKMGFLPEGKQLHSQIIKMGYNDVSSLQNHLLNLYVKCGFFVYAFRLLNDMPHRSVVSWNIMISGFVCRGRRRCLNSDMGLFCFKRMLGDMVEPDSITFIGLVGVCIDLDEVEIGKQVHCFIMKSKHGKGHFADSAIVDMYGKFGLIEDARRVFNRTLSRDLVLWNVMLSCYALNGLGGEAFGVFELMRLEGVKGDGFTFSSLLSSLGTLGSCELVKQIHGFIIRLSFDLDVLVASTLVDVYVKNGSIEDGRKAFDGIITKNVVCWNSMIVGYGQYGDGKEATKLFHQMLRGRLNPDELTLASILSSCANLAAITEIVQIHAHATKKGLEAFLSMGNALINAYAKCGSIPCAFKSFSLVKVPNLVTWTSMIAAYAFHGLSRQAIDTFKEMLDKRVRPDRIAFVGVLSACSHGGLVDEGFHYFNSMRKDHQIEPDSEHYASLVDLLGRAGHLDKAYNILASIPVEPDVNVLGAFFGACKTHKNVHLAKWAAEKLFKLEPDDPVNYKLMSNVYASVGYWTDVSRVRKMMRDQCDYYKVPGCSWTEIGGKVQMFVSDDKSHPRATEVYDMLGLLIKQIRKSFTSLI</sequence>
<dbReference type="InterPro" id="IPR046960">
    <property type="entry name" value="PPR_At4g14850-like_plant"/>
</dbReference>
<dbReference type="Proteomes" id="UP000541444">
    <property type="component" value="Unassembled WGS sequence"/>
</dbReference>
<dbReference type="InterPro" id="IPR002885">
    <property type="entry name" value="PPR_rpt"/>
</dbReference>
<evidence type="ECO:0000256" key="1">
    <source>
        <dbReference type="ARBA" id="ARBA00022737"/>
    </source>
</evidence>
<accession>A0A7J7MSC7</accession>
<dbReference type="OrthoDB" id="1851890at2759"/>
<protein>
    <recommendedName>
        <fullName evidence="5">Chlororespiratory reduction 21</fullName>
    </recommendedName>
</protein>
<feature type="repeat" description="PPR" evidence="2">
    <location>
        <begin position="444"/>
        <end position="478"/>
    </location>
</feature>
<dbReference type="Pfam" id="PF01535">
    <property type="entry name" value="PPR"/>
    <property type="match status" value="3"/>
</dbReference>
<evidence type="ECO:0008006" key="5">
    <source>
        <dbReference type="Google" id="ProtNLM"/>
    </source>
</evidence>
<feature type="repeat" description="PPR" evidence="2">
    <location>
        <begin position="242"/>
        <end position="276"/>
    </location>
</feature>